<keyword evidence="2" id="KW-0812">Transmembrane</keyword>
<dbReference type="InterPro" id="IPR013517">
    <property type="entry name" value="FG-GAP"/>
</dbReference>
<evidence type="ECO:0008006" key="5">
    <source>
        <dbReference type="Google" id="ProtNLM"/>
    </source>
</evidence>
<evidence type="ECO:0000313" key="3">
    <source>
        <dbReference type="EMBL" id="WLQ35634.1"/>
    </source>
</evidence>
<evidence type="ECO:0000313" key="4">
    <source>
        <dbReference type="Proteomes" id="UP001239522"/>
    </source>
</evidence>
<dbReference type="Proteomes" id="UP001239522">
    <property type="component" value="Chromosome"/>
</dbReference>
<reference evidence="3 4" key="1">
    <citation type="submission" date="2023-03" db="EMBL/GenBank/DDBJ databases">
        <title>Isolation and description of six Streptomyces strains from soil environments, able to metabolize different microbial glucans.</title>
        <authorList>
            <person name="Widen T."/>
            <person name="Larsbrink J."/>
        </authorList>
    </citation>
    <scope>NUCLEOTIDE SEQUENCE [LARGE SCALE GENOMIC DNA]</scope>
    <source>
        <strain evidence="3 4">Mut1</strain>
    </source>
</reference>
<dbReference type="Pfam" id="PF01839">
    <property type="entry name" value="FG-GAP"/>
    <property type="match status" value="1"/>
</dbReference>
<protein>
    <recommendedName>
        <fullName evidence="5">VCBS repeat-containing protein</fullName>
    </recommendedName>
</protein>
<dbReference type="EMBL" id="CP120997">
    <property type="protein sequence ID" value="WLQ35634.1"/>
    <property type="molecule type" value="Genomic_DNA"/>
</dbReference>
<dbReference type="InterPro" id="IPR028994">
    <property type="entry name" value="Integrin_alpha_N"/>
</dbReference>
<gene>
    <name evidence="3" type="ORF">P8A18_20395</name>
</gene>
<organism evidence="3 4">
    <name type="scientific">Streptomyces castrisilvae</name>
    <dbReference type="NCBI Taxonomy" id="3033811"/>
    <lineage>
        <taxon>Bacteria</taxon>
        <taxon>Bacillati</taxon>
        <taxon>Actinomycetota</taxon>
        <taxon>Actinomycetes</taxon>
        <taxon>Kitasatosporales</taxon>
        <taxon>Streptomycetaceae</taxon>
        <taxon>Streptomyces</taxon>
    </lineage>
</organism>
<evidence type="ECO:0000256" key="2">
    <source>
        <dbReference type="SAM" id="Phobius"/>
    </source>
</evidence>
<sequence length="260" mass="28011">MSPSAVPKKRTLAEELSLLRQRQRDRRRRLATAAGAGLAVIVGGVWPLLGAGLQPGGHAPMPICAIGSTALRADVDADGRPDEIRGLNREGAGSVVFRRGGDLTTVRVDDARGFWPKLRGAPKEDMATRGTFGDFDGDGYLDLALFYSQRDEGDSPRDSMLVHEVRYGPLARDLSSDRTGPIRIGWSAFVYGVWTTDTDHDGRAELQVSQSEGDGMAARHVGRQHGDGISVSDDDADLYAGADWPEPELGRLDFPACAAR</sequence>
<keyword evidence="2" id="KW-1133">Transmembrane helix</keyword>
<dbReference type="RefSeq" id="WP_306056452.1">
    <property type="nucleotide sequence ID" value="NZ_CP120997.1"/>
</dbReference>
<keyword evidence="4" id="KW-1185">Reference proteome</keyword>
<dbReference type="SUPFAM" id="SSF69318">
    <property type="entry name" value="Integrin alpha N-terminal domain"/>
    <property type="match status" value="1"/>
</dbReference>
<accession>A0ABY9HMK1</accession>
<proteinExistence type="predicted"/>
<feature type="transmembrane region" description="Helical" evidence="2">
    <location>
        <begin position="30"/>
        <end position="49"/>
    </location>
</feature>
<evidence type="ECO:0000256" key="1">
    <source>
        <dbReference type="ARBA" id="ARBA00022729"/>
    </source>
</evidence>
<keyword evidence="2" id="KW-0472">Membrane</keyword>
<keyword evidence="1" id="KW-0732">Signal</keyword>
<name>A0ABY9HMK1_9ACTN</name>